<protein>
    <submittedName>
        <fullName evidence="1">Rrf2 family transcriptional regulator</fullName>
    </submittedName>
</protein>
<dbReference type="InterPro" id="IPR036388">
    <property type="entry name" value="WH-like_DNA-bd_sf"/>
</dbReference>
<evidence type="ECO:0000313" key="2">
    <source>
        <dbReference type="Proteomes" id="UP001382727"/>
    </source>
</evidence>
<evidence type="ECO:0000313" key="1">
    <source>
        <dbReference type="EMBL" id="WXB76562.1"/>
    </source>
</evidence>
<proteinExistence type="predicted"/>
<gene>
    <name evidence="1" type="ORF">V1351_00465</name>
</gene>
<reference evidence="1 2" key="1">
    <citation type="submission" date="2024-02" db="EMBL/GenBank/DDBJ databases">
        <title>Janibacter sp. nov., isolated from gut of marine sandworm.</title>
        <authorList>
            <person name="Kim B."/>
            <person name="Jun M.O."/>
            <person name="Shin N.-R."/>
        </authorList>
    </citation>
    <scope>NUCLEOTIDE SEQUENCE [LARGE SCALE GENOMIC DNA]</scope>
    <source>
        <strain evidence="1 2">A1S7</strain>
    </source>
</reference>
<dbReference type="InterPro" id="IPR036390">
    <property type="entry name" value="WH_DNA-bd_sf"/>
</dbReference>
<dbReference type="PANTHER" id="PTHR33221">
    <property type="entry name" value="WINGED HELIX-TURN-HELIX TRANSCRIPTIONAL REGULATOR, RRF2 FAMILY"/>
    <property type="match status" value="1"/>
</dbReference>
<name>A0ABZ2MHN3_9MICO</name>
<dbReference type="Proteomes" id="UP001382727">
    <property type="component" value="Chromosome"/>
</dbReference>
<dbReference type="PROSITE" id="PS51197">
    <property type="entry name" value="HTH_RRF2_2"/>
    <property type="match status" value="1"/>
</dbReference>
<dbReference type="InterPro" id="IPR000944">
    <property type="entry name" value="Tscrpt_reg_Rrf2"/>
</dbReference>
<sequence length="137" mass="14222">MRLEVTRRAELAVQAIAALSPRDARLKAPELGEALDATPGFVAQVVGPLVKAGWVRSTPGPTGGYSLTDSAGRASVLDVIEAIDGPTANGRCVAEDRACGHGRTCALHEAWTRARSTLTTTLAATPAVDVHRRGPTA</sequence>
<dbReference type="PANTHER" id="PTHR33221:SF2">
    <property type="entry name" value="TRANSCRIPTIONAL REGULATOR"/>
    <property type="match status" value="1"/>
</dbReference>
<dbReference type="RefSeq" id="WP_338749659.1">
    <property type="nucleotide sequence ID" value="NZ_CP144913.1"/>
</dbReference>
<dbReference type="EMBL" id="CP144913">
    <property type="protein sequence ID" value="WXB76562.1"/>
    <property type="molecule type" value="Genomic_DNA"/>
</dbReference>
<accession>A0ABZ2MHN3</accession>
<keyword evidence="2" id="KW-1185">Reference proteome</keyword>
<dbReference type="NCBIfam" id="TIGR00738">
    <property type="entry name" value="rrf2_super"/>
    <property type="match status" value="1"/>
</dbReference>
<dbReference type="Pfam" id="PF02082">
    <property type="entry name" value="Rrf2"/>
    <property type="match status" value="1"/>
</dbReference>
<dbReference type="SUPFAM" id="SSF46785">
    <property type="entry name" value="Winged helix' DNA-binding domain"/>
    <property type="match status" value="1"/>
</dbReference>
<organism evidence="1 2">
    <name type="scientific">Janibacter alittae</name>
    <dbReference type="NCBI Taxonomy" id="3115209"/>
    <lineage>
        <taxon>Bacteria</taxon>
        <taxon>Bacillati</taxon>
        <taxon>Actinomycetota</taxon>
        <taxon>Actinomycetes</taxon>
        <taxon>Micrococcales</taxon>
        <taxon>Intrasporangiaceae</taxon>
        <taxon>Janibacter</taxon>
    </lineage>
</organism>
<dbReference type="Gene3D" id="1.10.10.10">
    <property type="entry name" value="Winged helix-like DNA-binding domain superfamily/Winged helix DNA-binding domain"/>
    <property type="match status" value="1"/>
</dbReference>